<protein>
    <submittedName>
        <fullName evidence="2">Uncharacterized protein</fullName>
    </submittedName>
</protein>
<name>A0A1C0YUV0_9BACL</name>
<dbReference type="SUPFAM" id="SSF53800">
    <property type="entry name" value="Chelatase"/>
    <property type="match status" value="1"/>
</dbReference>
<keyword evidence="3" id="KW-1185">Reference proteome</keyword>
<dbReference type="RefSeq" id="WP_066464028.1">
    <property type="nucleotide sequence ID" value="NZ_MATO01000033.1"/>
</dbReference>
<comment type="similarity">
    <text evidence="1">Belongs to the ferrochelatase family.</text>
</comment>
<dbReference type="OrthoDB" id="2838298at2"/>
<evidence type="ECO:0000313" key="3">
    <source>
        <dbReference type="Proteomes" id="UP000093482"/>
    </source>
</evidence>
<evidence type="ECO:0000313" key="2">
    <source>
        <dbReference type="EMBL" id="OCS90935.1"/>
    </source>
</evidence>
<dbReference type="Proteomes" id="UP000093482">
    <property type="component" value="Unassembled WGS sequence"/>
</dbReference>
<dbReference type="EMBL" id="MATO01000033">
    <property type="protein sequence ID" value="OCS90935.1"/>
    <property type="molecule type" value="Genomic_DNA"/>
</dbReference>
<reference evidence="2 3" key="1">
    <citation type="submission" date="2016-07" db="EMBL/GenBank/DDBJ databases">
        <title>Caryophanon latum genome sequencing.</title>
        <authorList>
            <person name="Verma A."/>
            <person name="Pal Y."/>
            <person name="Krishnamurthi S."/>
        </authorList>
    </citation>
    <scope>NUCLEOTIDE SEQUENCE [LARGE SCALE GENOMIC DNA]</scope>
    <source>
        <strain evidence="2 3">DSM 14151</strain>
    </source>
</reference>
<accession>A0A1C0YUV0</accession>
<dbReference type="PANTHER" id="PTHR11108">
    <property type="entry name" value="FERROCHELATASE"/>
    <property type="match status" value="1"/>
</dbReference>
<sequence length="299" mass="32100">MIAVIHFAYGAPTSIDDVPTYFSHIIGGREVPPPMLGKIVSQFKQPFQADFIASATQRIAKGLQHVLPTLLNADVNVYNAYKHTAPFLQDVVAQAIADGATKIVTLPVNPIFSPSGAGAFHEEVAGLVAGTNIEHIAVKGWNTHPAIVDVFADRVVRAYNWLPAESRSDAYVYFTVHSQPIKPEGNEPYVSEFEALAAAIAQKAGIENYAAVYRSSGGKENWLAPDVKDAMRTQAAAGTKGFVTCELLSVAADVESFIEIGVDCAEVAKELGVDFVRAEFPGDSFDAVMALAQIVKEHV</sequence>
<comment type="caution">
    <text evidence="2">The sequence shown here is derived from an EMBL/GenBank/DDBJ whole genome shotgun (WGS) entry which is preliminary data.</text>
</comment>
<dbReference type="AlphaFoldDB" id="A0A1C0YUV0"/>
<dbReference type="Gene3D" id="3.40.50.1400">
    <property type="match status" value="2"/>
</dbReference>
<proteinExistence type="inferred from homology"/>
<dbReference type="Pfam" id="PF00762">
    <property type="entry name" value="Ferrochelatase"/>
    <property type="match status" value="1"/>
</dbReference>
<dbReference type="GO" id="GO:0004325">
    <property type="term" value="F:ferrochelatase activity"/>
    <property type="evidence" value="ECO:0007669"/>
    <property type="project" value="InterPro"/>
</dbReference>
<organism evidence="2 3">
    <name type="scientific">Caryophanon latum</name>
    <dbReference type="NCBI Taxonomy" id="33977"/>
    <lineage>
        <taxon>Bacteria</taxon>
        <taxon>Bacillati</taxon>
        <taxon>Bacillota</taxon>
        <taxon>Bacilli</taxon>
        <taxon>Bacillales</taxon>
        <taxon>Caryophanaceae</taxon>
        <taxon>Caryophanon</taxon>
    </lineage>
</organism>
<evidence type="ECO:0000256" key="1">
    <source>
        <dbReference type="RuleBase" id="RU004185"/>
    </source>
</evidence>
<dbReference type="GO" id="GO:0006783">
    <property type="term" value="P:heme biosynthetic process"/>
    <property type="evidence" value="ECO:0007669"/>
    <property type="project" value="InterPro"/>
</dbReference>
<gene>
    <name evidence="2" type="ORF">A6K76_10580</name>
</gene>
<dbReference type="PANTHER" id="PTHR11108:SF1">
    <property type="entry name" value="FERROCHELATASE, MITOCHONDRIAL"/>
    <property type="match status" value="1"/>
</dbReference>
<dbReference type="InterPro" id="IPR001015">
    <property type="entry name" value="Ferrochelatase"/>
</dbReference>